<dbReference type="RefSeq" id="WP_309939269.1">
    <property type="nucleotide sequence ID" value="NZ_AP025305.1"/>
</dbReference>
<reference evidence="1" key="1">
    <citation type="submission" date="2023-07" db="EMBL/GenBank/DDBJ databases">
        <title>Genomic Encyclopedia of Type Strains, Phase IV (KMG-IV): sequencing the most valuable type-strain genomes for metagenomic binning, comparative biology and taxonomic classification.</title>
        <authorList>
            <person name="Goeker M."/>
        </authorList>
    </citation>
    <scope>NUCLEOTIDE SEQUENCE</scope>
    <source>
        <strain evidence="1">DSM 26174</strain>
    </source>
</reference>
<gene>
    <name evidence="1" type="ORF">HNQ88_002621</name>
</gene>
<accession>A0AAE3XP69</accession>
<organism evidence="1 2">
    <name type="scientific">Aureibacter tunicatorum</name>
    <dbReference type="NCBI Taxonomy" id="866807"/>
    <lineage>
        <taxon>Bacteria</taxon>
        <taxon>Pseudomonadati</taxon>
        <taxon>Bacteroidota</taxon>
        <taxon>Cytophagia</taxon>
        <taxon>Cytophagales</taxon>
        <taxon>Persicobacteraceae</taxon>
        <taxon>Aureibacter</taxon>
    </lineage>
</organism>
<dbReference type="EMBL" id="JAVDQD010000003">
    <property type="protein sequence ID" value="MDR6239573.1"/>
    <property type="molecule type" value="Genomic_DNA"/>
</dbReference>
<dbReference type="Proteomes" id="UP001185092">
    <property type="component" value="Unassembled WGS sequence"/>
</dbReference>
<dbReference type="AlphaFoldDB" id="A0AAE3XP69"/>
<evidence type="ECO:0000313" key="2">
    <source>
        <dbReference type="Proteomes" id="UP001185092"/>
    </source>
</evidence>
<name>A0AAE3XP69_9BACT</name>
<keyword evidence="2" id="KW-1185">Reference proteome</keyword>
<sequence length="50" mass="5908">MKRMVGDYYVNSQGVLARSFEFVQGERELKINGIQKVDYGMVQYVFVWID</sequence>
<comment type="caution">
    <text evidence="1">The sequence shown here is derived from an EMBL/GenBank/DDBJ whole genome shotgun (WGS) entry which is preliminary data.</text>
</comment>
<proteinExistence type="predicted"/>
<protein>
    <submittedName>
        <fullName evidence="1">Uncharacterized protein</fullName>
    </submittedName>
</protein>
<evidence type="ECO:0000313" key="1">
    <source>
        <dbReference type="EMBL" id="MDR6239573.1"/>
    </source>
</evidence>